<reference evidence="2 3" key="1">
    <citation type="submission" date="2012-08" db="EMBL/GenBank/DDBJ databases">
        <title>Oryza genome evolution.</title>
        <authorList>
            <person name="Wing R.A."/>
        </authorList>
    </citation>
    <scope>NUCLEOTIDE SEQUENCE</scope>
</reference>
<dbReference type="HOGENOM" id="CLU_2267629_0_0_1"/>
<feature type="compositionally biased region" description="Basic and acidic residues" evidence="1">
    <location>
        <begin position="8"/>
        <end position="17"/>
    </location>
</feature>
<keyword evidence="3" id="KW-1185">Reference proteome</keyword>
<evidence type="ECO:0000313" key="3">
    <source>
        <dbReference type="Proteomes" id="UP000032180"/>
    </source>
</evidence>
<evidence type="ECO:0000256" key="1">
    <source>
        <dbReference type="SAM" id="MobiDB-lite"/>
    </source>
</evidence>
<feature type="region of interest" description="Disordered" evidence="1">
    <location>
        <begin position="1"/>
        <end position="21"/>
    </location>
</feature>
<dbReference type="Gramene" id="LPERR12G16660.1">
    <property type="protein sequence ID" value="LPERR12G16660.1"/>
    <property type="gene ID" value="LPERR12G16660"/>
</dbReference>
<reference evidence="3" key="2">
    <citation type="submission" date="2013-12" db="EMBL/GenBank/DDBJ databases">
        <authorList>
            <person name="Yu Y."/>
            <person name="Lee S."/>
            <person name="de Baynast K."/>
            <person name="Wissotski M."/>
            <person name="Liu L."/>
            <person name="Talag J."/>
            <person name="Goicoechea J."/>
            <person name="Angelova A."/>
            <person name="Jetty R."/>
            <person name="Kudrna D."/>
            <person name="Golser W."/>
            <person name="Rivera L."/>
            <person name="Zhang J."/>
            <person name="Wing R."/>
        </authorList>
    </citation>
    <scope>NUCLEOTIDE SEQUENCE</scope>
</reference>
<proteinExistence type="predicted"/>
<protein>
    <submittedName>
        <fullName evidence="2">Uncharacterized protein</fullName>
    </submittedName>
</protein>
<name>A0A0D9Y1S0_9ORYZ</name>
<accession>A0A0D9Y1S0</accession>
<dbReference type="STRING" id="77586.A0A0D9Y1S0"/>
<evidence type="ECO:0000313" key="2">
    <source>
        <dbReference type="EnsemblPlants" id="LPERR12G16660.1"/>
    </source>
</evidence>
<reference evidence="2" key="3">
    <citation type="submission" date="2015-04" db="UniProtKB">
        <authorList>
            <consortium name="EnsemblPlants"/>
        </authorList>
    </citation>
    <scope>IDENTIFICATION</scope>
</reference>
<sequence length="103" mass="11159">MSNANTWLEKKPARELTTDDSPLCHCRGSQSEGREEVVVVVVACRVAVVDVAETKTATIAAVVRKMTPKSRCSQTVEDEQSHRVCQTHGRLGTNAHNGVANTV</sequence>
<dbReference type="AlphaFoldDB" id="A0A0D9Y1S0"/>
<organism evidence="2 3">
    <name type="scientific">Leersia perrieri</name>
    <dbReference type="NCBI Taxonomy" id="77586"/>
    <lineage>
        <taxon>Eukaryota</taxon>
        <taxon>Viridiplantae</taxon>
        <taxon>Streptophyta</taxon>
        <taxon>Embryophyta</taxon>
        <taxon>Tracheophyta</taxon>
        <taxon>Spermatophyta</taxon>
        <taxon>Magnoliopsida</taxon>
        <taxon>Liliopsida</taxon>
        <taxon>Poales</taxon>
        <taxon>Poaceae</taxon>
        <taxon>BOP clade</taxon>
        <taxon>Oryzoideae</taxon>
        <taxon>Oryzeae</taxon>
        <taxon>Oryzinae</taxon>
        <taxon>Leersia</taxon>
    </lineage>
</organism>
<dbReference type="Proteomes" id="UP000032180">
    <property type="component" value="Chromosome 12"/>
</dbReference>
<dbReference type="EnsemblPlants" id="LPERR12G16660.1">
    <property type="protein sequence ID" value="LPERR12G16660.1"/>
    <property type="gene ID" value="LPERR12G16660"/>
</dbReference>